<evidence type="ECO:0000313" key="5">
    <source>
        <dbReference type="Proteomes" id="UP000192639"/>
    </source>
</evidence>
<dbReference type="GO" id="GO:1990904">
    <property type="term" value="C:ribonucleoprotein complex"/>
    <property type="evidence" value="ECO:0007669"/>
    <property type="project" value="UniProtKB-KW"/>
</dbReference>
<evidence type="ECO:0000256" key="3">
    <source>
        <dbReference type="ARBA" id="ARBA00023274"/>
    </source>
</evidence>
<keyword evidence="3" id="KW-0687">Ribonucleoprotein</keyword>
<dbReference type="PANTHER" id="PTHR11620">
    <property type="entry name" value="60S RIBOSOMAL PROTEIN L23A"/>
    <property type="match status" value="1"/>
</dbReference>
<organism evidence="4 5">
    <name type="scientific">Enterospora canceri</name>
    <dbReference type="NCBI Taxonomy" id="1081671"/>
    <lineage>
        <taxon>Eukaryota</taxon>
        <taxon>Fungi</taxon>
        <taxon>Fungi incertae sedis</taxon>
        <taxon>Microsporidia</taxon>
        <taxon>Enterocytozoonidae</taxon>
        <taxon>Enterospora</taxon>
    </lineage>
</organism>
<dbReference type="GO" id="GO:0003735">
    <property type="term" value="F:structural constituent of ribosome"/>
    <property type="evidence" value="ECO:0007669"/>
    <property type="project" value="InterPro"/>
</dbReference>
<protein>
    <submittedName>
        <fullName evidence="4">RL23A</fullName>
    </submittedName>
</protein>
<dbReference type="InterPro" id="IPR012678">
    <property type="entry name" value="Ribosomal_uL23/eL15/eS24_sf"/>
</dbReference>
<proteinExistence type="inferred from homology"/>
<dbReference type="HAMAP" id="MF_01369_A">
    <property type="entry name" value="Ribosomal_uL23_A"/>
    <property type="match status" value="1"/>
</dbReference>
<keyword evidence="2" id="KW-0689">Ribosomal protein</keyword>
<name>A0A1Y1S8K5_9MICR</name>
<dbReference type="GO" id="GO:0006412">
    <property type="term" value="P:translation"/>
    <property type="evidence" value="ECO:0007669"/>
    <property type="project" value="InterPro"/>
</dbReference>
<dbReference type="Proteomes" id="UP000192639">
    <property type="component" value="Unassembled WGS sequence"/>
</dbReference>
<dbReference type="SUPFAM" id="SSF54189">
    <property type="entry name" value="Ribosomal proteins S24e, L23 and L15e"/>
    <property type="match status" value="1"/>
</dbReference>
<sequence length="130" mass="14797">MAKCRTTNKSLSIKDRYNGIKKTPKEGILETKHKYPRNVFKKSYENKMVIKYALKNERVAKVMERDNTLVFIVDVAATKSEIKKAVVEKYYAPVVKVNTLITFKRHEKKAFVKFAEEGAAVTIAGKAGIL</sequence>
<dbReference type="VEuPathDB" id="MicrosporidiaDB:ECANGB1_588"/>
<dbReference type="InterPro" id="IPR012677">
    <property type="entry name" value="Nucleotide-bd_a/b_plait_sf"/>
</dbReference>
<reference evidence="4 5" key="1">
    <citation type="journal article" date="2017" name="Environ. Microbiol.">
        <title>Decay of the glycolytic pathway and adaptation to intranuclear parasitism within Enterocytozoonidae microsporidia.</title>
        <authorList>
            <person name="Wiredu Boakye D."/>
            <person name="Jaroenlak P."/>
            <person name="Prachumwat A."/>
            <person name="Williams T.A."/>
            <person name="Bateman K.S."/>
            <person name="Itsathitphaisarn O."/>
            <person name="Sritunyalucksana K."/>
            <person name="Paszkiewicz K.H."/>
            <person name="Moore K.A."/>
            <person name="Stentiford G.D."/>
            <person name="Williams B.A."/>
        </authorList>
    </citation>
    <scope>NUCLEOTIDE SEQUENCE [LARGE SCALE GENOMIC DNA]</scope>
    <source>
        <strain evidence="4 5">GB1</strain>
    </source>
</reference>
<keyword evidence="5" id="KW-1185">Reference proteome</keyword>
<gene>
    <name evidence="4" type="primary">RL23A</name>
    <name evidence="4" type="ORF">ECANGB1_588</name>
</gene>
<accession>A0A1Y1S8K5</accession>
<dbReference type="OrthoDB" id="1267328at2759"/>
<dbReference type="GO" id="GO:0005840">
    <property type="term" value="C:ribosome"/>
    <property type="evidence" value="ECO:0007669"/>
    <property type="project" value="UniProtKB-KW"/>
</dbReference>
<evidence type="ECO:0000256" key="2">
    <source>
        <dbReference type="ARBA" id="ARBA00022980"/>
    </source>
</evidence>
<dbReference type="Gene3D" id="3.30.70.330">
    <property type="match status" value="1"/>
</dbReference>
<evidence type="ECO:0000256" key="1">
    <source>
        <dbReference type="ARBA" id="ARBA00006700"/>
    </source>
</evidence>
<dbReference type="InterPro" id="IPR013025">
    <property type="entry name" value="Ribosomal_uL23-like"/>
</dbReference>
<dbReference type="AlphaFoldDB" id="A0A1Y1S8K5"/>
<evidence type="ECO:0000313" key="4">
    <source>
        <dbReference type="EMBL" id="ORD94511.1"/>
    </source>
</evidence>
<dbReference type="EMBL" id="LWDP01000017">
    <property type="protein sequence ID" value="ORD94511.1"/>
    <property type="molecule type" value="Genomic_DNA"/>
</dbReference>
<comment type="caution">
    <text evidence="4">The sequence shown here is derived from an EMBL/GenBank/DDBJ whole genome shotgun (WGS) entry which is preliminary data.</text>
</comment>
<dbReference type="Pfam" id="PF00276">
    <property type="entry name" value="Ribosomal_L23"/>
    <property type="match status" value="1"/>
</dbReference>
<comment type="similarity">
    <text evidence="1">Belongs to the universal ribosomal protein uL23 family.</text>
</comment>